<evidence type="ECO:0000256" key="4">
    <source>
        <dbReference type="SAM" id="SignalP"/>
    </source>
</evidence>
<dbReference type="Proteomes" id="UP000001219">
    <property type="component" value="Chromosome"/>
</dbReference>
<gene>
    <name evidence="5" type="ordered locus">Gbro_3540</name>
</gene>
<dbReference type="AlphaFoldDB" id="D0LF37"/>
<dbReference type="STRING" id="526226.Gbro_3540"/>
<dbReference type="KEGG" id="gbr:Gbro_3540"/>
<keyword evidence="5" id="KW-0449">Lipoprotein</keyword>
<keyword evidence="6" id="KW-1185">Reference proteome</keyword>
<feature type="chain" id="PRO_5038563773" evidence="4">
    <location>
        <begin position="24"/>
        <end position="162"/>
    </location>
</feature>
<sequence>MRAVPIVSFVGALGLAVALTACSSDDDSSSATSGATSTTVSASDSAEGGNASVTIGGEAQDLPDKTVYCTEQNGIVNIAIGSGTGGKAIGARVTAGDSPQVEQVGIAATNGITYGWAKGTGGNVTATKDGNTYTLSGELTGVNAANPTAPQTESFELKATCP</sequence>
<name>D0LF37_GORB4</name>
<reference evidence="5 6" key="2">
    <citation type="journal article" date="2010" name="Stand. Genomic Sci.">
        <title>Complete genome sequence of Gordonia bronchialis type strain (3410).</title>
        <authorList>
            <person name="Ivanova N."/>
            <person name="Sikorski J."/>
            <person name="Jando M."/>
            <person name="Lapidus A."/>
            <person name="Nolan M."/>
            <person name="Lucas S."/>
            <person name="Del Rio T.G."/>
            <person name="Tice H."/>
            <person name="Copeland A."/>
            <person name="Cheng J.F."/>
            <person name="Chen F."/>
            <person name="Bruce D."/>
            <person name="Goodwin L."/>
            <person name="Pitluck S."/>
            <person name="Mavromatis K."/>
            <person name="Ovchinnikova G."/>
            <person name="Pati A."/>
            <person name="Chen A."/>
            <person name="Palaniappan K."/>
            <person name="Land M."/>
            <person name="Hauser L."/>
            <person name="Chang Y.J."/>
            <person name="Jeffries C.D."/>
            <person name="Chain P."/>
            <person name="Saunders E."/>
            <person name="Han C."/>
            <person name="Detter J.C."/>
            <person name="Brettin T."/>
            <person name="Rohde M."/>
            <person name="Goker M."/>
            <person name="Bristow J."/>
            <person name="Eisen J.A."/>
            <person name="Markowitz V."/>
            <person name="Hugenholtz P."/>
            <person name="Klenk H.P."/>
            <person name="Kyrpides N.C."/>
        </authorList>
    </citation>
    <scope>NUCLEOTIDE SEQUENCE [LARGE SCALE GENOMIC DNA]</scope>
    <source>
        <strain evidence="6">ATCC 25592 / DSM 43247 / BCRC 13721 / JCM 3198 / KCTC 3076 / NBRC 16047 / NCTC 10667</strain>
    </source>
</reference>
<evidence type="ECO:0000313" key="6">
    <source>
        <dbReference type="Proteomes" id="UP000001219"/>
    </source>
</evidence>
<keyword evidence="2" id="KW-0472">Membrane</keyword>
<reference evidence="6" key="1">
    <citation type="submission" date="2009-10" db="EMBL/GenBank/DDBJ databases">
        <title>The complete chromosome of Gordonia bronchialis DSM 43247.</title>
        <authorList>
            <consortium name="US DOE Joint Genome Institute (JGI-PGF)"/>
            <person name="Lucas S."/>
            <person name="Copeland A."/>
            <person name="Lapidus A."/>
            <person name="Glavina del Rio T."/>
            <person name="Dalin E."/>
            <person name="Tice H."/>
            <person name="Bruce D."/>
            <person name="Goodwin L."/>
            <person name="Pitluck S."/>
            <person name="Kyrpides N."/>
            <person name="Mavromatis K."/>
            <person name="Ivanova N."/>
            <person name="Ovchinnikova G."/>
            <person name="Saunders E."/>
            <person name="Brettin T."/>
            <person name="Detter J.C."/>
            <person name="Han C."/>
            <person name="Larimer F."/>
            <person name="Land M."/>
            <person name="Hauser L."/>
            <person name="Markowitz V."/>
            <person name="Cheng J.-F."/>
            <person name="Hugenholtz P."/>
            <person name="Woyke T."/>
            <person name="Wu D."/>
            <person name="Jando M."/>
            <person name="Schneider S."/>
            <person name="Goeker M."/>
            <person name="Klenk H.-P."/>
            <person name="Eisen J.A."/>
        </authorList>
    </citation>
    <scope>NUCLEOTIDE SEQUENCE [LARGE SCALE GENOMIC DNA]</scope>
    <source>
        <strain evidence="6">ATCC 25592 / DSM 43247 / BCRC 13721 / JCM 3198 / KCTC 3076 / NBRC 16047 / NCTC 10667</strain>
    </source>
</reference>
<evidence type="ECO:0000313" key="5">
    <source>
        <dbReference type="EMBL" id="ACY22732.1"/>
    </source>
</evidence>
<dbReference type="EMBL" id="CP001802">
    <property type="protein sequence ID" value="ACY22732.1"/>
    <property type="molecule type" value="Genomic_DNA"/>
</dbReference>
<dbReference type="Pfam" id="PF05481">
    <property type="entry name" value="Myco_19_kDa"/>
    <property type="match status" value="1"/>
</dbReference>
<keyword evidence="1" id="KW-1003">Cell membrane</keyword>
<dbReference type="OrthoDB" id="4376250at2"/>
<accession>D0LF37</accession>
<organism evidence="5 6">
    <name type="scientific">Gordonia bronchialis (strain ATCC 25592 / DSM 43247 / BCRC 13721 / JCM 3198 / KCTC 3076 / NBRC 16047 / NCTC 10667)</name>
    <name type="common">Rhodococcus bronchialis</name>
    <dbReference type="NCBI Taxonomy" id="526226"/>
    <lineage>
        <taxon>Bacteria</taxon>
        <taxon>Bacillati</taxon>
        <taxon>Actinomycetota</taxon>
        <taxon>Actinomycetes</taxon>
        <taxon>Mycobacteriales</taxon>
        <taxon>Gordoniaceae</taxon>
        <taxon>Gordonia</taxon>
    </lineage>
</organism>
<protein>
    <submittedName>
        <fullName evidence="5">Lipoprotein antigen family protein</fullName>
    </submittedName>
</protein>
<evidence type="ECO:0000256" key="2">
    <source>
        <dbReference type="ARBA" id="ARBA00023136"/>
    </source>
</evidence>
<dbReference type="InterPro" id="IPR008691">
    <property type="entry name" value="LpqH"/>
</dbReference>
<keyword evidence="4" id="KW-0732">Signal</keyword>
<dbReference type="HOGENOM" id="CLU_117599_0_0_11"/>
<dbReference type="RefSeq" id="WP_012835245.1">
    <property type="nucleotide sequence ID" value="NC_013441.1"/>
</dbReference>
<dbReference type="eggNOG" id="ENOG502ZGGY">
    <property type="taxonomic scope" value="Bacteria"/>
</dbReference>
<feature type="signal peptide" evidence="4">
    <location>
        <begin position="1"/>
        <end position="23"/>
    </location>
</feature>
<feature type="region of interest" description="Disordered" evidence="3">
    <location>
        <begin position="24"/>
        <end position="57"/>
    </location>
</feature>
<evidence type="ECO:0000256" key="3">
    <source>
        <dbReference type="SAM" id="MobiDB-lite"/>
    </source>
</evidence>
<evidence type="ECO:0000256" key="1">
    <source>
        <dbReference type="ARBA" id="ARBA00022475"/>
    </source>
</evidence>
<feature type="compositionally biased region" description="Low complexity" evidence="3">
    <location>
        <begin position="29"/>
        <end position="46"/>
    </location>
</feature>
<dbReference type="GO" id="GO:0016020">
    <property type="term" value="C:membrane"/>
    <property type="evidence" value="ECO:0007669"/>
    <property type="project" value="InterPro"/>
</dbReference>
<proteinExistence type="predicted"/>
<dbReference type="PROSITE" id="PS51257">
    <property type="entry name" value="PROKAR_LIPOPROTEIN"/>
    <property type="match status" value="1"/>
</dbReference>